<evidence type="ECO:0000313" key="3">
    <source>
        <dbReference type="Proteomes" id="UP000838763"/>
    </source>
</evidence>
<evidence type="ECO:0000313" key="2">
    <source>
        <dbReference type="EMBL" id="CAI4213642.1"/>
    </source>
</evidence>
<accession>A0A9P1H127</accession>
<dbReference type="EMBL" id="CALLCH030000008">
    <property type="protein sequence ID" value="CAI4213642.1"/>
    <property type="molecule type" value="Genomic_DNA"/>
</dbReference>
<protein>
    <submittedName>
        <fullName evidence="2">Uncharacterized protein</fullName>
    </submittedName>
</protein>
<proteinExistence type="predicted"/>
<reference evidence="2" key="1">
    <citation type="submission" date="2022-11" db="EMBL/GenBank/DDBJ databases">
        <authorList>
            <person name="Scott C."/>
            <person name="Bruce N."/>
        </authorList>
    </citation>
    <scope>NUCLEOTIDE SEQUENCE</scope>
</reference>
<dbReference type="AlphaFoldDB" id="A0A9P1H127"/>
<feature type="compositionally biased region" description="Basic and acidic residues" evidence="1">
    <location>
        <begin position="1"/>
        <end position="19"/>
    </location>
</feature>
<comment type="caution">
    <text evidence="2">The sequence shown here is derived from an EMBL/GenBank/DDBJ whole genome shotgun (WGS) entry which is preliminary data.</text>
</comment>
<gene>
    <name evidence="2" type="ORF">PPNO1_LOCUS3386</name>
</gene>
<feature type="compositionally biased region" description="Polar residues" evidence="1">
    <location>
        <begin position="24"/>
        <end position="35"/>
    </location>
</feature>
<organism evidence="2 3">
    <name type="scientific">Parascedosporium putredinis</name>
    <dbReference type="NCBI Taxonomy" id="1442378"/>
    <lineage>
        <taxon>Eukaryota</taxon>
        <taxon>Fungi</taxon>
        <taxon>Dikarya</taxon>
        <taxon>Ascomycota</taxon>
        <taxon>Pezizomycotina</taxon>
        <taxon>Sordariomycetes</taxon>
        <taxon>Hypocreomycetidae</taxon>
        <taxon>Microascales</taxon>
        <taxon>Microascaceae</taxon>
        <taxon>Parascedosporium</taxon>
    </lineage>
</organism>
<keyword evidence="3" id="KW-1185">Reference proteome</keyword>
<sequence length="82" mass="9021">MCHENPRRTPQASKHDPRRPYLNYESNGGTHSPNVASGFDDQSERIAYCHPPAVTTIPSSRGTDTSAQIPAPDSSTPYTCKY</sequence>
<name>A0A9P1H127_9PEZI</name>
<feature type="region of interest" description="Disordered" evidence="1">
    <location>
        <begin position="1"/>
        <end position="82"/>
    </location>
</feature>
<dbReference type="Proteomes" id="UP000838763">
    <property type="component" value="Unassembled WGS sequence"/>
</dbReference>
<evidence type="ECO:0000256" key="1">
    <source>
        <dbReference type="SAM" id="MobiDB-lite"/>
    </source>
</evidence>
<feature type="compositionally biased region" description="Polar residues" evidence="1">
    <location>
        <begin position="56"/>
        <end position="82"/>
    </location>
</feature>